<comment type="similarity">
    <text evidence="1">Belongs to the peptidase C40 family.</text>
</comment>
<keyword evidence="8" id="KW-1185">Reference proteome</keyword>
<feature type="compositionally biased region" description="Low complexity" evidence="5">
    <location>
        <begin position="54"/>
        <end position="69"/>
    </location>
</feature>
<comment type="caution">
    <text evidence="7">The sequence shown here is derived from an EMBL/GenBank/DDBJ whole genome shotgun (WGS) entry which is preliminary data.</text>
</comment>
<feature type="compositionally biased region" description="Low complexity" evidence="5">
    <location>
        <begin position="15"/>
        <end position="31"/>
    </location>
</feature>
<reference evidence="7" key="1">
    <citation type="submission" date="2021-01" db="EMBL/GenBank/DDBJ databases">
        <title>WGS of actinomycetes isolated from Thailand.</title>
        <authorList>
            <person name="Thawai C."/>
        </authorList>
    </citation>
    <scope>NUCLEOTIDE SEQUENCE</scope>
    <source>
        <strain evidence="7">RCU-197</strain>
    </source>
</reference>
<dbReference type="Pfam" id="PF00877">
    <property type="entry name" value="NLPC_P60"/>
    <property type="match status" value="1"/>
</dbReference>
<accession>A0A937EFM0</accession>
<gene>
    <name evidence="7" type="ORF">JK359_05415</name>
</gene>
<dbReference type="PANTHER" id="PTHR47359">
    <property type="entry name" value="PEPTIDOGLYCAN DL-ENDOPEPTIDASE CWLO"/>
    <property type="match status" value="1"/>
</dbReference>
<dbReference type="AlphaFoldDB" id="A0A937EFM0"/>
<keyword evidence="2" id="KW-0645">Protease</keyword>
<dbReference type="PANTHER" id="PTHR47359:SF3">
    <property type="entry name" value="NLP_P60 DOMAIN-CONTAINING PROTEIN-RELATED"/>
    <property type="match status" value="1"/>
</dbReference>
<dbReference type="GO" id="GO:0006508">
    <property type="term" value="P:proteolysis"/>
    <property type="evidence" value="ECO:0007669"/>
    <property type="project" value="UniProtKB-KW"/>
</dbReference>
<feature type="compositionally biased region" description="Polar residues" evidence="5">
    <location>
        <begin position="39"/>
        <end position="48"/>
    </location>
</feature>
<dbReference type="GO" id="GO:0008234">
    <property type="term" value="F:cysteine-type peptidase activity"/>
    <property type="evidence" value="ECO:0007669"/>
    <property type="project" value="UniProtKB-KW"/>
</dbReference>
<evidence type="ECO:0000256" key="4">
    <source>
        <dbReference type="ARBA" id="ARBA00022807"/>
    </source>
</evidence>
<evidence type="ECO:0000313" key="7">
    <source>
        <dbReference type="EMBL" id="MBL1081420.1"/>
    </source>
</evidence>
<keyword evidence="3" id="KW-0378">Hydrolase</keyword>
<evidence type="ECO:0000256" key="2">
    <source>
        <dbReference type="ARBA" id="ARBA00022670"/>
    </source>
</evidence>
<protein>
    <submittedName>
        <fullName evidence="7">C40 family peptidase</fullName>
    </submittedName>
</protein>
<organism evidence="7 8">
    <name type="scientific">Streptomyces actinomycinicus</name>
    <dbReference type="NCBI Taxonomy" id="1695166"/>
    <lineage>
        <taxon>Bacteria</taxon>
        <taxon>Bacillati</taxon>
        <taxon>Actinomycetota</taxon>
        <taxon>Actinomycetes</taxon>
        <taxon>Kitasatosporales</taxon>
        <taxon>Streptomycetaceae</taxon>
        <taxon>Streptomyces</taxon>
    </lineage>
</organism>
<dbReference type="InterPro" id="IPR051794">
    <property type="entry name" value="PG_Endopeptidase_C40"/>
</dbReference>
<dbReference type="InterPro" id="IPR000064">
    <property type="entry name" value="NLP_P60_dom"/>
</dbReference>
<evidence type="ECO:0000313" key="8">
    <source>
        <dbReference type="Proteomes" id="UP000661858"/>
    </source>
</evidence>
<feature type="region of interest" description="Disordered" evidence="5">
    <location>
        <begin position="1"/>
        <end position="69"/>
    </location>
</feature>
<sequence length="292" mass="29386">MARRAARARGIPAQRGTAPARDTAATPPARGVDAVPSRRTATVPSSVQRAARPAPGEHTAATAAADGAPEVAARDPKVAKAAVQRKLAHARVLLSRRIGQEAARPVAPVTSRVSSGHVAPVTSVPMVTTAASTVTAVASTVTAVAPTVTAVAPTVTTAASGAAPAPVAPGTDATTKALKALAFAREQLGKPCVWGAAGPGSYDCSGLTQAAWKSAGVTLPRTARDQAEAGTTVPYAEARPGDLVFFHDDAGHVGLCSGDGMMIHAPRPGAYVREEPVSYGDGSAVRRVVRPG</sequence>
<keyword evidence="4" id="KW-0788">Thiol protease</keyword>
<evidence type="ECO:0000256" key="1">
    <source>
        <dbReference type="ARBA" id="ARBA00007074"/>
    </source>
</evidence>
<evidence type="ECO:0000256" key="3">
    <source>
        <dbReference type="ARBA" id="ARBA00022801"/>
    </source>
</evidence>
<dbReference type="EMBL" id="JAERRK010000002">
    <property type="protein sequence ID" value="MBL1081420.1"/>
    <property type="molecule type" value="Genomic_DNA"/>
</dbReference>
<feature type="domain" description="NlpC/P60" evidence="6">
    <location>
        <begin position="174"/>
        <end position="292"/>
    </location>
</feature>
<proteinExistence type="inferred from homology"/>
<name>A0A937EFM0_9ACTN</name>
<dbReference type="PROSITE" id="PS51935">
    <property type="entry name" value="NLPC_P60"/>
    <property type="match status" value="1"/>
</dbReference>
<dbReference type="InterPro" id="IPR038765">
    <property type="entry name" value="Papain-like_cys_pep_sf"/>
</dbReference>
<evidence type="ECO:0000256" key="5">
    <source>
        <dbReference type="SAM" id="MobiDB-lite"/>
    </source>
</evidence>
<dbReference type="Gene3D" id="3.90.1720.10">
    <property type="entry name" value="endopeptidase domain like (from Nostoc punctiforme)"/>
    <property type="match status" value="1"/>
</dbReference>
<dbReference type="SUPFAM" id="SSF54001">
    <property type="entry name" value="Cysteine proteinases"/>
    <property type="match status" value="1"/>
</dbReference>
<dbReference type="Proteomes" id="UP000661858">
    <property type="component" value="Unassembled WGS sequence"/>
</dbReference>
<evidence type="ECO:0000259" key="6">
    <source>
        <dbReference type="PROSITE" id="PS51935"/>
    </source>
</evidence>